<keyword evidence="6 13" id="KW-0479">Metal-binding</keyword>
<dbReference type="GO" id="GO:0004497">
    <property type="term" value="F:monooxygenase activity"/>
    <property type="evidence" value="ECO:0007669"/>
    <property type="project" value="UniProtKB-KW"/>
</dbReference>
<keyword evidence="17" id="KW-1185">Reference proteome</keyword>
<dbReference type="CDD" id="cd11056">
    <property type="entry name" value="CYP6-like"/>
    <property type="match status" value="1"/>
</dbReference>
<evidence type="ECO:0000256" key="12">
    <source>
        <dbReference type="ARBA" id="ARBA00023136"/>
    </source>
</evidence>
<keyword evidence="11 14" id="KW-0503">Monooxygenase</keyword>
<dbReference type="InterPro" id="IPR002401">
    <property type="entry name" value="Cyt_P450_E_grp-I"/>
</dbReference>
<dbReference type="PROSITE" id="PS00086">
    <property type="entry name" value="CYTOCHROME_P450"/>
    <property type="match status" value="1"/>
</dbReference>
<evidence type="ECO:0000256" key="4">
    <source>
        <dbReference type="ARBA" id="ARBA00010617"/>
    </source>
</evidence>
<evidence type="ECO:0000256" key="2">
    <source>
        <dbReference type="ARBA" id="ARBA00004174"/>
    </source>
</evidence>
<dbReference type="GO" id="GO:0005789">
    <property type="term" value="C:endoplasmic reticulum membrane"/>
    <property type="evidence" value="ECO:0007669"/>
    <property type="project" value="UniProtKB-SubCell"/>
</dbReference>
<keyword evidence="12 15" id="KW-0472">Membrane</keyword>
<evidence type="ECO:0000313" key="16">
    <source>
        <dbReference type="EMBL" id="KAG5677406.1"/>
    </source>
</evidence>
<keyword evidence="10 13" id="KW-0408">Iron</keyword>
<keyword evidence="9 14" id="KW-0560">Oxidoreductase</keyword>
<evidence type="ECO:0000256" key="10">
    <source>
        <dbReference type="ARBA" id="ARBA00023004"/>
    </source>
</evidence>
<dbReference type="InterPro" id="IPR001128">
    <property type="entry name" value="Cyt_P450"/>
</dbReference>
<reference evidence="16" key="1">
    <citation type="submission" date="2021-03" db="EMBL/GenBank/DDBJ databases">
        <title>Chromosome level genome of the anhydrobiotic midge Polypedilum vanderplanki.</title>
        <authorList>
            <person name="Yoshida Y."/>
            <person name="Kikawada T."/>
            <person name="Gusev O."/>
        </authorList>
    </citation>
    <scope>NUCLEOTIDE SEQUENCE</scope>
    <source>
        <strain evidence="16">NIAS01</strain>
        <tissue evidence="16">Whole body or cell culture</tissue>
    </source>
</reference>
<evidence type="ECO:0000256" key="3">
    <source>
        <dbReference type="ARBA" id="ARBA00004406"/>
    </source>
</evidence>
<dbReference type="GO" id="GO:0005506">
    <property type="term" value="F:iron ion binding"/>
    <property type="evidence" value="ECO:0007669"/>
    <property type="project" value="InterPro"/>
</dbReference>
<dbReference type="SUPFAM" id="SSF48264">
    <property type="entry name" value="Cytochrome P450"/>
    <property type="match status" value="1"/>
</dbReference>
<dbReference type="AlphaFoldDB" id="A0A9J6C709"/>
<gene>
    <name evidence="16" type="ORF">PVAND_007166</name>
</gene>
<dbReference type="PRINTS" id="PR00463">
    <property type="entry name" value="EP450I"/>
</dbReference>
<comment type="caution">
    <text evidence="16">The sequence shown here is derived from an EMBL/GenBank/DDBJ whole genome shotgun (WGS) entry which is preliminary data.</text>
</comment>
<keyword evidence="15" id="KW-1133">Transmembrane helix</keyword>
<evidence type="ECO:0000256" key="6">
    <source>
        <dbReference type="ARBA" id="ARBA00022723"/>
    </source>
</evidence>
<feature type="binding site" description="axial binding residue" evidence="13">
    <location>
        <position position="457"/>
    </location>
    <ligand>
        <name>heme</name>
        <dbReference type="ChEBI" id="CHEBI:30413"/>
    </ligand>
    <ligandPart>
        <name>Fe</name>
        <dbReference type="ChEBI" id="CHEBI:18248"/>
    </ligandPart>
</feature>
<dbReference type="Pfam" id="PF00067">
    <property type="entry name" value="p450"/>
    <property type="match status" value="1"/>
</dbReference>
<evidence type="ECO:0000256" key="1">
    <source>
        <dbReference type="ARBA" id="ARBA00001971"/>
    </source>
</evidence>
<dbReference type="GO" id="GO:0020037">
    <property type="term" value="F:heme binding"/>
    <property type="evidence" value="ECO:0007669"/>
    <property type="project" value="InterPro"/>
</dbReference>
<dbReference type="GO" id="GO:0016705">
    <property type="term" value="F:oxidoreductase activity, acting on paired donors, with incorporation or reduction of molecular oxygen"/>
    <property type="evidence" value="ECO:0007669"/>
    <property type="project" value="InterPro"/>
</dbReference>
<dbReference type="InterPro" id="IPR036396">
    <property type="entry name" value="Cyt_P450_sf"/>
</dbReference>
<dbReference type="PRINTS" id="PR00385">
    <property type="entry name" value="P450"/>
</dbReference>
<evidence type="ECO:0000256" key="8">
    <source>
        <dbReference type="ARBA" id="ARBA00022848"/>
    </source>
</evidence>
<feature type="transmembrane region" description="Helical" evidence="15">
    <location>
        <begin position="6"/>
        <end position="25"/>
    </location>
</feature>
<sequence>MWLSIFLNSPIFLLLIALILLLVWIRKNQNYFKDRKIPYLKSPVILGAYADVALGRKGVYRTIEHIYNDIKFKDEKYFGIFVFHKPGLFVKDLDIIKQMLITDFNSFNNRYVASNIHDPLGYYQLFLLKNPLWKTIRSKMTPFFSSVKLKASYNLIEKLGRDLNHYVTVRFNDAHKKVEFDLKNLTDYFFVDVIASIAYGVEANTIKNSGGEFYEAAHSIFDVKNFWRGLEMSSMFLVPQISKYFGFQIFSKLTTKFFYDVMPDVIAERKRSKIRRNDLIDTLIELENELIPEHDSHTKLDIMLGQVGIFLGAGYETSSSTASFTLYELSKQPDLQNILRDEIKNALRKNEGKVTYEMVSNSTEMPFLHQIVLETLRMYSVLSTIDRECTNSITIDNGRFTIPKGMPITIPLFALCRDEKYFENSLKYDPYRFAPENIHKIPPLLQNVSFGLGQRNCIGERLGLIQTKTVLIMILKDFKIEANERTPESIEFEKKAMIINSAKRLLVDFVQEPVI</sequence>
<keyword evidence="8" id="KW-0492">Microsome</keyword>
<keyword evidence="15" id="KW-0812">Transmembrane</keyword>
<proteinExistence type="inferred from homology"/>
<dbReference type="EMBL" id="JADBJN010000002">
    <property type="protein sequence ID" value="KAG5677406.1"/>
    <property type="molecule type" value="Genomic_DNA"/>
</dbReference>
<evidence type="ECO:0000256" key="11">
    <source>
        <dbReference type="ARBA" id="ARBA00023033"/>
    </source>
</evidence>
<comment type="cofactor">
    <cofactor evidence="1 13">
        <name>heme</name>
        <dbReference type="ChEBI" id="CHEBI:30413"/>
    </cofactor>
</comment>
<dbReference type="PANTHER" id="PTHR24292:SF45">
    <property type="entry name" value="CYTOCHROME P450 6G1-RELATED"/>
    <property type="match status" value="1"/>
</dbReference>
<evidence type="ECO:0000256" key="5">
    <source>
        <dbReference type="ARBA" id="ARBA00022617"/>
    </source>
</evidence>
<evidence type="ECO:0000313" key="17">
    <source>
        <dbReference type="Proteomes" id="UP001107558"/>
    </source>
</evidence>
<dbReference type="Proteomes" id="UP001107558">
    <property type="component" value="Chromosome 2"/>
</dbReference>
<accession>A0A9J6C709</accession>
<dbReference type="OrthoDB" id="2789670at2759"/>
<dbReference type="InterPro" id="IPR050476">
    <property type="entry name" value="Insect_CytP450_Detox"/>
</dbReference>
<evidence type="ECO:0000256" key="15">
    <source>
        <dbReference type="SAM" id="Phobius"/>
    </source>
</evidence>
<dbReference type="FunFam" id="1.10.630.10:FF:000042">
    <property type="entry name" value="Cytochrome P450"/>
    <property type="match status" value="1"/>
</dbReference>
<keyword evidence="7" id="KW-0256">Endoplasmic reticulum</keyword>
<dbReference type="InterPro" id="IPR017972">
    <property type="entry name" value="Cyt_P450_CS"/>
</dbReference>
<dbReference type="PANTHER" id="PTHR24292">
    <property type="entry name" value="CYTOCHROME P450"/>
    <property type="match status" value="1"/>
</dbReference>
<evidence type="ECO:0000256" key="14">
    <source>
        <dbReference type="RuleBase" id="RU000461"/>
    </source>
</evidence>
<keyword evidence="5 13" id="KW-0349">Heme</keyword>
<comment type="similarity">
    <text evidence="4 14">Belongs to the cytochrome P450 family.</text>
</comment>
<evidence type="ECO:0000256" key="13">
    <source>
        <dbReference type="PIRSR" id="PIRSR602401-1"/>
    </source>
</evidence>
<name>A0A9J6C709_POLVA</name>
<evidence type="ECO:0000256" key="7">
    <source>
        <dbReference type="ARBA" id="ARBA00022824"/>
    </source>
</evidence>
<protein>
    <recommendedName>
        <fullName evidence="18">Cytochrome P450</fullName>
    </recommendedName>
</protein>
<comment type="subcellular location">
    <subcellularLocation>
        <location evidence="3">Endoplasmic reticulum membrane</location>
        <topology evidence="3">Peripheral membrane protein</topology>
    </subcellularLocation>
    <subcellularLocation>
        <location evidence="2">Microsome membrane</location>
        <topology evidence="2">Peripheral membrane protein</topology>
    </subcellularLocation>
</comment>
<dbReference type="Gene3D" id="1.10.630.10">
    <property type="entry name" value="Cytochrome P450"/>
    <property type="match status" value="1"/>
</dbReference>
<evidence type="ECO:0000256" key="9">
    <source>
        <dbReference type="ARBA" id="ARBA00023002"/>
    </source>
</evidence>
<organism evidence="16 17">
    <name type="scientific">Polypedilum vanderplanki</name>
    <name type="common">Sleeping chironomid midge</name>
    <dbReference type="NCBI Taxonomy" id="319348"/>
    <lineage>
        <taxon>Eukaryota</taxon>
        <taxon>Metazoa</taxon>
        <taxon>Ecdysozoa</taxon>
        <taxon>Arthropoda</taxon>
        <taxon>Hexapoda</taxon>
        <taxon>Insecta</taxon>
        <taxon>Pterygota</taxon>
        <taxon>Neoptera</taxon>
        <taxon>Endopterygota</taxon>
        <taxon>Diptera</taxon>
        <taxon>Nematocera</taxon>
        <taxon>Chironomoidea</taxon>
        <taxon>Chironomidae</taxon>
        <taxon>Chironominae</taxon>
        <taxon>Polypedilum</taxon>
        <taxon>Polypedilum</taxon>
    </lineage>
</organism>
<evidence type="ECO:0008006" key="18">
    <source>
        <dbReference type="Google" id="ProtNLM"/>
    </source>
</evidence>